<organism evidence="2 3">
    <name type="scientific">Pichia angusta</name>
    <name type="common">Yeast</name>
    <name type="synonym">Hansenula polymorpha</name>
    <dbReference type="NCBI Taxonomy" id="870730"/>
    <lineage>
        <taxon>Eukaryota</taxon>
        <taxon>Fungi</taxon>
        <taxon>Dikarya</taxon>
        <taxon>Ascomycota</taxon>
        <taxon>Saccharomycotina</taxon>
        <taxon>Pichiomycetes</taxon>
        <taxon>Pichiales</taxon>
        <taxon>Pichiaceae</taxon>
        <taxon>Ogataea</taxon>
    </lineage>
</organism>
<keyword evidence="3" id="KW-1185">Reference proteome</keyword>
<keyword evidence="1" id="KW-0472">Membrane</keyword>
<proteinExistence type="predicted"/>
<keyword evidence="1" id="KW-1133">Transmembrane helix</keyword>
<protein>
    <submittedName>
        <fullName evidence="2">Uncharacterized protein</fullName>
    </submittedName>
</protein>
<evidence type="ECO:0000256" key="1">
    <source>
        <dbReference type="SAM" id="Phobius"/>
    </source>
</evidence>
<sequence>MQRGCIGSAVIAERFRHQSDAGRPPRGARHVKEMRLWDGMVWGRGVKQAKCTVEPRELCGTFPATKGCLSSTMLPLRSGPSNAELSIAHRLWTKTQFARVVCFSMSGGATAYLLYLITPANTGDNRNANGLSDRGKMLALTQHY</sequence>
<keyword evidence="1" id="KW-0812">Transmembrane</keyword>
<evidence type="ECO:0000313" key="2">
    <source>
        <dbReference type="EMBL" id="KAG7849607.1"/>
    </source>
</evidence>
<feature type="transmembrane region" description="Helical" evidence="1">
    <location>
        <begin position="97"/>
        <end position="117"/>
    </location>
</feature>
<comment type="caution">
    <text evidence="2">The sequence shown here is derived from an EMBL/GenBank/DDBJ whole genome shotgun (WGS) entry which is preliminary data.</text>
</comment>
<reference evidence="2 3" key="1">
    <citation type="journal article" date="2021" name="G3 (Bethesda)">
        <title>Genomic diversity, chromosomal rearrangements, and interspecies hybridization in the ogataea polymorpha species complex.</title>
        <authorList>
            <person name="Hanson S.J."/>
            <person name="Cinneide E.O."/>
            <person name="Salzberg L.I."/>
            <person name="Wolfe K.H."/>
            <person name="McGowan J."/>
            <person name="Fitzpatrick D.A."/>
            <person name="Matlin K."/>
        </authorList>
    </citation>
    <scope>NUCLEOTIDE SEQUENCE [LARGE SCALE GENOMIC DNA]</scope>
    <source>
        <strain evidence="2">51-138</strain>
    </source>
</reference>
<gene>
    <name evidence="2" type="ORF">KL940_002637</name>
</gene>
<name>A0ABQ7RX44_PICAN</name>
<dbReference type="EMBL" id="JAHLVD010000006">
    <property type="protein sequence ID" value="KAG7849607.1"/>
    <property type="molecule type" value="Genomic_DNA"/>
</dbReference>
<evidence type="ECO:0000313" key="3">
    <source>
        <dbReference type="Proteomes" id="UP001197328"/>
    </source>
</evidence>
<accession>A0ABQ7RX44</accession>
<dbReference type="Proteomes" id="UP001197328">
    <property type="component" value="Unassembled WGS sequence"/>
</dbReference>